<reference evidence="8 9" key="3">
    <citation type="submission" date="2023-06" db="EMBL/GenBank/DDBJ databases">
        <authorList>
            <person name="Zeman M."/>
            <person name="Kubasova T."/>
            <person name="Jahodarova E."/>
            <person name="Nykrynova M."/>
            <person name="Rychlik I."/>
        </authorList>
    </citation>
    <scope>NUCLEOTIDE SEQUENCE [LARGE SCALE GENOMIC DNA]</scope>
    <source>
        <strain evidence="8 9">ET340</strain>
    </source>
</reference>
<keyword evidence="9" id="KW-1185">Reference proteome</keyword>
<evidence type="ECO:0000256" key="3">
    <source>
        <dbReference type="ARBA" id="ARBA00022960"/>
    </source>
</evidence>
<evidence type="ECO:0000313" key="8">
    <source>
        <dbReference type="EMBL" id="MDM8201842.1"/>
    </source>
</evidence>
<reference evidence="8 9" key="1">
    <citation type="submission" date="2023-06" db="EMBL/GenBank/DDBJ databases">
        <title>Identification and characterization of horizontal gene transfer across gut microbiota members of farm animals based on homology search.</title>
        <authorList>
            <person name="Schwarzerova J."/>
            <person name="Nykrynova M."/>
            <person name="Jureckova K."/>
            <person name="Cejkova D."/>
            <person name="Rychlik I."/>
        </authorList>
    </citation>
    <scope>NUCLEOTIDE SEQUENCE [LARGE SCALE GENOMIC DNA]</scope>
    <source>
        <strain evidence="8 9">ET340</strain>
    </source>
</reference>
<dbReference type="Gene3D" id="2.40.10.340">
    <property type="entry name" value="Rod shape-determining protein MreC, domain 1"/>
    <property type="match status" value="1"/>
</dbReference>
<dbReference type="Gene3D" id="2.40.10.350">
    <property type="entry name" value="Rod shape-determining protein MreC, domain 2"/>
    <property type="match status" value="1"/>
</dbReference>
<evidence type="ECO:0000256" key="4">
    <source>
        <dbReference type="ARBA" id="ARBA00032089"/>
    </source>
</evidence>
<name>A0ABT7USG4_9FIRM</name>
<dbReference type="InterPro" id="IPR055342">
    <property type="entry name" value="MreC_beta-barrel_core"/>
</dbReference>
<accession>A0ABT7USG4</accession>
<gene>
    <name evidence="8" type="primary">mreC</name>
    <name evidence="8" type="ORF">QUW08_11155</name>
</gene>
<dbReference type="PIRSF" id="PIRSF038471">
    <property type="entry name" value="MreC"/>
    <property type="match status" value="1"/>
</dbReference>
<feature type="coiled-coil region" evidence="6">
    <location>
        <begin position="72"/>
        <end position="109"/>
    </location>
</feature>
<proteinExistence type="inferred from homology"/>
<dbReference type="InterPro" id="IPR042175">
    <property type="entry name" value="Cell/Rod_MreC_2"/>
</dbReference>
<keyword evidence="6" id="KW-0175">Coiled coil</keyword>
<keyword evidence="3 5" id="KW-0133">Cell shape</keyword>
<feature type="domain" description="Rod shape-determining protein MreC beta-barrel core" evidence="7">
    <location>
        <begin position="126"/>
        <end position="276"/>
    </location>
</feature>
<protein>
    <recommendedName>
        <fullName evidence="2 5">Cell shape-determining protein MreC</fullName>
    </recommendedName>
    <alternativeName>
        <fullName evidence="4 5">Cell shape protein MreC</fullName>
    </alternativeName>
</protein>
<organism evidence="8 9">
    <name type="scientific">Allofournierella massiliensis</name>
    <dbReference type="NCBI Taxonomy" id="1650663"/>
    <lineage>
        <taxon>Bacteria</taxon>
        <taxon>Bacillati</taxon>
        <taxon>Bacillota</taxon>
        <taxon>Clostridia</taxon>
        <taxon>Eubacteriales</taxon>
        <taxon>Oscillospiraceae</taxon>
        <taxon>Allofournierella</taxon>
    </lineage>
</organism>
<dbReference type="Proteomes" id="UP001529380">
    <property type="component" value="Unassembled WGS sequence"/>
</dbReference>
<dbReference type="Pfam" id="PF04085">
    <property type="entry name" value="MreC"/>
    <property type="match status" value="1"/>
</dbReference>
<dbReference type="InterPro" id="IPR007221">
    <property type="entry name" value="MreC"/>
</dbReference>
<sequence length="300" mass="31921">MSPLKDFFNTGKFKALVALAVLLGGIMAWAGANGRLASAPEQILSAVLSPFQKGASAVSGGVGGLLDKYARIDSIIAENEALKEENWELQDKLVEYDRLKAENDAYKERDRLEDDSPEYTYMSAFVIGRDPLEQFGGFTIDLGTLDGVQQGDVVVSDQGYLVGRVLEAGPASSKVMTILQPGSYVACVVSRTRDTGNLNGSADYAADGRCVLENLSRDTLAQVGDQIITTGLGGEFPADIRVGTIEEILPEESGRSSIAVIEPGTDVNNVKHVFVITDFETAYGQQAEQAESASSAPAGE</sequence>
<evidence type="ECO:0000256" key="6">
    <source>
        <dbReference type="SAM" id="Coils"/>
    </source>
</evidence>
<evidence type="ECO:0000256" key="1">
    <source>
        <dbReference type="ARBA" id="ARBA00009369"/>
    </source>
</evidence>
<evidence type="ECO:0000256" key="5">
    <source>
        <dbReference type="PIRNR" id="PIRNR038471"/>
    </source>
</evidence>
<comment type="function">
    <text evidence="5">Involved in formation and maintenance of cell shape.</text>
</comment>
<dbReference type="EMBL" id="JAUDCL010000021">
    <property type="protein sequence ID" value="MDM8201842.1"/>
    <property type="molecule type" value="Genomic_DNA"/>
</dbReference>
<evidence type="ECO:0000256" key="2">
    <source>
        <dbReference type="ARBA" id="ARBA00013855"/>
    </source>
</evidence>
<comment type="similarity">
    <text evidence="1 5">Belongs to the MreC family.</text>
</comment>
<reference evidence="9" key="2">
    <citation type="submission" date="2023-06" db="EMBL/GenBank/DDBJ databases">
        <title>Identification and characterization of horizontal gene transfer across gut microbiota members of farm animals based on homology search.</title>
        <authorList>
            <person name="Zeman M."/>
            <person name="Kubasova T."/>
            <person name="Jahodarova E."/>
            <person name="Nykrynova M."/>
            <person name="Rychlik I."/>
        </authorList>
    </citation>
    <scope>NUCLEOTIDE SEQUENCE [LARGE SCALE GENOMIC DNA]</scope>
    <source>
        <strain evidence="9">ET340</strain>
    </source>
</reference>
<dbReference type="RefSeq" id="WP_242956122.1">
    <property type="nucleotide sequence ID" value="NZ_JAUDCL010000021.1"/>
</dbReference>
<dbReference type="PANTHER" id="PTHR34138">
    <property type="entry name" value="CELL SHAPE-DETERMINING PROTEIN MREC"/>
    <property type="match status" value="1"/>
</dbReference>
<dbReference type="InterPro" id="IPR042177">
    <property type="entry name" value="Cell/Rod_1"/>
</dbReference>
<evidence type="ECO:0000313" key="9">
    <source>
        <dbReference type="Proteomes" id="UP001529380"/>
    </source>
</evidence>
<comment type="caution">
    <text evidence="8">The sequence shown here is derived from an EMBL/GenBank/DDBJ whole genome shotgun (WGS) entry which is preliminary data.</text>
</comment>
<evidence type="ECO:0000259" key="7">
    <source>
        <dbReference type="Pfam" id="PF04085"/>
    </source>
</evidence>
<dbReference type="PANTHER" id="PTHR34138:SF1">
    <property type="entry name" value="CELL SHAPE-DETERMINING PROTEIN MREC"/>
    <property type="match status" value="1"/>
</dbReference>